<dbReference type="InterPro" id="IPR000600">
    <property type="entry name" value="ROK"/>
</dbReference>
<evidence type="ECO:0000313" key="3">
    <source>
        <dbReference type="Proteomes" id="UP001422759"/>
    </source>
</evidence>
<dbReference type="Gene3D" id="3.30.420.40">
    <property type="match status" value="2"/>
</dbReference>
<dbReference type="EMBL" id="BAAANT010000014">
    <property type="protein sequence ID" value="GAA2143611.1"/>
    <property type="molecule type" value="Genomic_DNA"/>
</dbReference>
<gene>
    <name evidence="2" type="ORF">GCM10009760_30220</name>
</gene>
<sequence>MNHVLALDVGGTGMKAALLASDGSLGAQTTRPTLRGRGPDAVVAGLLDFAAELLADARSRTGRAPVAAGVAVPGNLDDEHGIARYSANLGWRDVPLRDLLTDRLGLPVTLSHDLRAGGVAEARLGAARGHGRFVFLALGTGVAGAIGIDGRIETGAHGRAGEVGHVVVRPGGLRCGCGAYGCLETLASAAAVARAYTAAGGPAGSSAQDVARAVERGEERAAAVWQEAVEALADGVLLCAAVLDPEVFVIGGGLALAGPTLFGPLGAAIARRVTFHVPPVVVPAALGAAAGCVGAGLLAWDEFTAGAGAPRG</sequence>
<organism evidence="2 3">
    <name type="scientific">Kitasatospora kazusensis</name>
    <dbReference type="NCBI Taxonomy" id="407974"/>
    <lineage>
        <taxon>Bacteria</taxon>
        <taxon>Bacillati</taxon>
        <taxon>Actinomycetota</taxon>
        <taxon>Actinomycetes</taxon>
        <taxon>Kitasatosporales</taxon>
        <taxon>Streptomycetaceae</taxon>
        <taxon>Kitasatospora</taxon>
    </lineage>
</organism>
<evidence type="ECO:0000313" key="2">
    <source>
        <dbReference type="EMBL" id="GAA2143611.1"/>
    </source>
</evidence>
<name>A0ABN2ZKG6_9ACTN</name>
<dbReference type="SUPFAM" id="SSF53067">
    <property type="entry name" value="Actin-like ATPase domain"/>
    <property type="match status" value="1"/>
</dbReference>
<comment type="similarity">
    <text evidence="1">Belongs to the ROK (NagC/XylR) family.</text>
</comment>
<dbReference type="PANTHER" id="PTHR18964">
    <property type="entry name" value="ROK (REPRESSOR, ORF, KINASE) FAMILY"/>
    <property type="match status" value="1"/>
</dbReference>
<reference evidence="2 3" key="1">
    <citation type="journal article" date="2019" name="Int. J. Syst. Evol. Microbiol.">
        <title>The Global Catalogue of Microorganisms (GCM) 10K type strain sequencing project: providing services to taxonomists for standard genome sequencing and annotation.</title>
        <authorList>
            <consortium name="The Broad Institute Genomics Platform"/>
            <consortium name="The Broad Institute Genome Sequencing Center for Infectious Disease"/>
            <person name="Wu L."/>
            <person name="Ma J."/>
        </authorList>
    </citation>
    <scope>NUCLEOTIDE SEQUENCE [LARGE SCALE GENOMIC DNA]</scope>
    <source>
        <strain evidence="2 3">JCM 14560</strain>
    </source>
</reference>
<dbReference type="Pfam" id="PF00480">
    <property type="entry name" value="ROK"/>
    <property type="match status" value="1"/>
</dbReference>
<evidence type="ECO:0000256" key="1">
    <source>
        <dbReference type="ARBA" id="ARBA00006479"/>
    </source>
</evidence>
<dbReference type="RefSeq" id="WP_344465014.1">
    <property type="nucleotide sequence ID" value="NZ_BAAANT010000014.1"/>
</dbReference>
<keyword evidence="3" id="KW-1185">Reference proteome</keyword>
<dbReference type="PANTHER" id="PTHR18964:SF149">
    <property type="entry name" value="BIFUNCTIONAL UDP-N-ACETYLGLUCOSAMINE 2-EPIMERASE_N-ACETYLMANNOSAMINE KINASE"/>
    <property type="match status" value="1"/>
</dbReference>
<dbReference type="Proteomes" id="UP001422759">
    <property type="component" value="Unassembled WGS sequence"/>
</dbReference>
<comment type="caution">
    <text evidence="2">The sequence shown here is derived from an EMBL/GenBank/DDBJ whole genome shotgun (WGS) entry which is preliminary data.</text>
</comment>
<protein>
    <submittedName>
        <fullName evidence="2">ROK family protein</fullName>
    </submittedName>
</protein>
<proteinExistence type="inferred from homology"/>
<dbReference type="InterPro" id="IPR043129">
    <property type="entry name" value="ATPase_NBD"/>
</dbReference>
<accession>A0ABN2ZKG6</accession>